<gene>
    <name evidence="1" type="ORF">L2E82_46725</name>
</gene>
<evidence type="ECO:0000313" key="2">
    <source>
        <dbReference type="Proteomes" id="UP001055811"/>
    </source>
</evidence>
<dbReference type="Proteomes" id="UP001055811">
    <property type="component" value="Linkage Group LG09"/>
</dbReference>
<keyword evidence="2" id="KW-1185">Reference proteome</keyword>
<accession>A0ACB8YTK0</accession>
<organism evidence="1 2">
    <name type="scientific">Cichorium intybus</name>
    <name type="common">Chicory</name>
    <dbReference type="NCBI Taxonomy" id="13427"/>
    <lineage>
        <taxon>Eukaryota</taxon>
        <taxon>Viridiplantae</taxon>
        <taxon>Streptophyta</taxon>
        <taxon>Embryophyta</taxon>
        <taxon>Tracheophyta</taxon>
        <taxon>Spermatophyta</taxon>
        <taxon>Magnoliopsida</taxon>
        <taxon>eudicotyledons</taxon>
        <taxon>Gunneridae</taxon>
        <taxon>Pentapetalae</taxon>
        <taxon>asterids</taxon>
        <taxon>campanulids</taxon>
        <taxon>Asterales</taxon>
        <taxon>Asteraceae</taxon>
        <taxon>Cichorioideae</taxon>
        <taxon>Cichorieae</taxon>
        <taxon>Cichoriinae</taxon>
        <taxon>Cichorium</taxon>
    </lineage>
</organism>
<protein>
    <submittedName>
        <fullName evidence="1">Uncharacterized protein</fullName>
    </submittedName>
</protein>
<evidence type="ECO:0000313" key="1">
    <source>
        <dbReference type="EMBL" id="KAI3688847.1"/>
    </source>
</evidence>
<sequence>MYPSTNNSFTSSTIQPRTFSSFYDCNDINISQAPREHYFPPSSSPFQVLSPHCVTMEDGTILSGLLHESSSSDDDRHQKTNTILHEQDPPHDIWASVQSTLGKCSNNNEKVVTKDKDGDAENSTTQKTSKKDRHSKINTAQGPRDRRMRLSLEVAKKFFMLQDMLGFDKASKTVEWLLMKSTSDIQELLPQQLIQRSLNCEVMSGDIDDECMVKSSSSSNHKEKKKSARGVRKSAYLLRPLAKETREKARARARERTMVKSNRLACGRDRDQLSKLRPSLDPNLNLLDSCTFNGSKQPSANVQLKQGNIDNNSSSMTHNWRSSLFNYRHSGVPPHEHQFNDFQILGNLWETNN</sequence>
<reference evidence="1 2" key="2">
    <citation type="journal article" date="2022" name="Mol. Ecol. Resour.">
        <title>The genomes of chicory, endive, great burdock and yacon provide insights into Asteraceae paleo-polyploidization history and plant inulin production.</title>
        <authorList>
            <person name="Fan W."/>
            <person name="Wang S."/>
            <person name="Wang H."/>
            <person name="Wang A."/>
            <person name="Jiang F."/>
            <person name="Liu H."/>
            <person name="Zhao H."/>
            <person name="Xu D."/>
            <person name="Zhang Y."/>
        </authorList>
    </citation>
    <scope>NUCLEOTIDE SEQUENCE [LARGE SCALE GENOMIC DNA]</scope>
    <source>
        <strain evidence="2">cv. Punajuju</strain>
        <tissue evidence="1">Leaves</tissue>
    </source>
</reference>
<name>A0ACB8YTK0_CICIN</name>
<reference evidence="2" key="1">
    <citation type="journal article" date="2022" name="Mol. Ecol. Resour.">
        <title>The genomes of chicory, endive, great burdock and yacon provide insights into Asteraceae palaeo-polyploidization history and plant inulin production.</title>
        <authorList>
            <person name="Fan W."/>
            <person name="Wang S."/>
            <person name="Wang H."/>
            <person name="Wang A."/>
            <person name="Jiang F."/>
            <person name="Liu H."/>
            <person name="Zhao H."/>
            <person name="Xu D."/>
            <person name="Zhang Y."/>
        </authorList>
    </citation>
    <scope>NUCLEOTIDE SEQUENCE [LARGE SCALE GENOMIC DNA]</scope>
    <source>
        <strain evidence="2">cv. Punajuju</strain>
    </source>
</reference>
<dbReference type="EMBL" id="CM042017">
    <property type="protein sequence ID" value="KAI3688847.1"/>
    <property type="molecule type" value="Genomic_DNA"/>
</dbReference>
<comment type="caution">
    <text evidence="1">The sequence shown here is derived from an EMBL/GenBank/DDBJ whole genome shotgun (WGS) entry which is preliminary data.</text>
</comment>
<proteinExistence type="predicted"/>